<gene>
    <name evidence="1" type="ORF">EUA94_00840</name>
</gene>
<evidence type="ECO:0000313" key="2">
    <source>
        <dbReference type="Proteomes" id="UP000291101"/>
    </source>
</evidence>
<dbReference type="OrthoDB" id="9803925at2"/>
<dbReference type="EMBL" id="SDWV01000001">
    <property type="protein sequence ID" value="RYC14699.1"/>
    <property type="molecule type" value="Genomic_DNA"/>
</dbReference>
<dbReference type="Proteomes" id="UP000291101">
    <property type="component" value="Unassembled WGS sequence"/>
</dbReference>
<organism evidence="1 2">
    <name type="scientific">Nocardioides zhouii</name>
    <dbReference type="NCBI Taxonomy" id="1168729"/>
    <lineage>
        <taxon>Bacteria</taxon>
        <taxon>Bacillati</taxon>
        <taxon>Actinomycetota</taxon>
        <taxon>Actinomycetes</taxon>
        <taxon>Propionibacteriales</taxon>
        <taxon>Nocardioidaceae</taxon>
        <taxon>Nocardioides</taxon>
    </lineage>
</organism>
<proteinExistence type="predicted"/>
<sequence length="195" mass="21318">MSERVYVVTDIEVDGFVPGPHSMLAFASVAVTASGAHVGEFEAVLERLPGAQPNPATWDWWLSQPPEVLAASTVGARPVPEVMSDFVTWVQGLGEEREFVASPLGFDGTYVDHYLRRFTAYGLTQGPDETDRLFHGPGLCLKSLACGVTGGDWATFSVHDLPSEWFGEVEHTHRAIDDARGYANLLVEVMRRARG</sequence>
<dbReference type="Gene3D" id="3.30.420.10">
    <property type="entry name" value="Ribonuclease H-like superfamily/Ribonuclease H"/>
    <property type="match status" value="1"/>
</dbReference>
<dbReference type="InterPro" id="IPR036397">
    <property type="entry name" value="RNaseH_sf"/>
</dbReference>
<name>A0A4Q2TCQ2_9ACTN</name>
<comment type="caution">
    <text evidence="1">The sequence shown here is derived from an EMBL/GenBank/DDBJ whole genome shotgun (WGS) entry which is preliminary data.</text>
</comment>
<keyword evidence="2" id="KW-1185">Reference proteome</keyword>
<evidence type="ECO:0000313" key="1">
    <source>
        <dbReference type="EMBL" id="RYC14699.1"/>
    </source>
</evidence>
<protein>
    <submittedName>
        <fullName evidence="1">Uncharacterized protein</fullName>
    </submittedName>
</protein>
<reference evidence="1 2" key="1">
    <citation type="submission" date="2019-01" db="EMBL/GenBank/DDBJ databases">
        <title>Novel species of Nocardioides.</title>
        <authorList>
            <person name="Liu Q."/>
            <person name="X Y.-H."/>
        </authorList>
    </citation>
    <scope>NUCLEOTIDE SEQUENCE [LARGE SCALE GENOMIC DNA]</scope>
    <source>
        <strain evidence="1 2">HLT2-9</strain>
    </source>
</reference>
<dbReference type="GO" id="GO:0003676">
    <property type="term" value="F:nucleic acid binding"/>
    <property type="evidence" value="ECO:0007669"/>
    <property type="project" value="InterPro"/>
</dbReference>
<dbReference type="InterPro" id="IPR012337">
    <property type="entry name" value="RNaseH-like_sf"/>
</dbReference>
<accession>A0A4Q2TCQ2</accession>
<dbReference type="RefSeq" id="WP_129423738.1">
    <property type="nucleotide sequence ID" value="NZ_SDWV01000001.1"/>
</dbReference>
<dbReference type="AlphaFoldDB" id="A0A4Q2TCQ2"/>
<dbReference type="SUPFAM" id="SSF53098">
    <property type="entry name" value="Ribonuclease H-like"/>
    <property type="match status" value="1"/>
</dbReference>